<gene>
    <name evidence="3" type="ORF">IGS68_01045</name>
</gene>
<feature type="modified residue" description="4-aspartylphosphate" evidence="1">
    <location>
        <position position="60"/>
    </location>
</feature>
<accession>A0ABX7BBS7</accession>
<dbReference type="Proteomes" id="UP000595197">
    <property type="component" value="Chromosome"/>
</dbReference>
<keyword evidence="1" id="KW-0597">Phosphoprotein</keyword>
<sequence length="124" mass="12884">MTAVQSLQALRVLVVEDEVLVAMAVKETLERFGCVVVGPVGRVRRAMELVGAELDAAVLDVNIAGERVFPVAEALTSRGVPVVFTTGYGMGGIDGVFPLSTVLQKPYLDATLAAALANAVGRAS</sequence>
<dbReference type="SUPFAM" id="SSF52172">
    <property type="entry name" value="CheY-like"/>
    <property type="match status" value="1"/>
</dbReference>
<evidence type="ECO:0000256" key="1">
    <source>
        <dbReference type="PROSITE-ProRule" id="PRU00169"/>
    </source>
</evidence>
<proteinExistence type="predicted"/>
<evidence type="ECO:0000313" key="4">
    <source>
        <dbReference type="Proteomes" id="UP000595197"/>
    </source>
</evidence>
<keyword evidence="4" id="KW-1185">Reference proteome</keyword>
<name>A0ABX7BBS7_9PROT</name>
<protein>
    <submittedName>
        <fullName evidence="3">Response regulator</fullName>
    </submittedName>
</protein>
<dbReference type="RefSeq" id="WP_201076679.1">
    <property type="nucleotide sequence ID" value="NZ_CP067420.1"/>
</dbReference>
<dbReference type="Gene3D" id="3.40.50.2300">
    <property type="match status" value="1"/>
</dbReference>
<organism evidence="3 4">
    <name type="scientific">Skermanella cutis</name>
    <dbReference type="NCBI Taxonomy" id="2775420"/>
    <lineage>
        <taxon>Bacteria</taxon>
        <taxon>Pseudomonadati</taxon>
        <taxon>Pseudomonadota</taxon>
        <taxon>Alphaproteobacteria</taxon>
        <taxon>Rhodospirillales</taxon>
        <taxon>Azospirillaceae</taxon>
        <taxon>Skermanella</taxon>
    </lineage>
</organism>
<dbReference type="PROSITE" id="PS50110">
    <property type="entry name" value="RESPONSE_REGULATORY"/>
    <property type="match status" value="1"/>
</dbReference>
<reference evidence="3" key="1">
    <citation type="submission" date="2021-02" db="EMBL/GenBank/DDBJ databases">
        <title>Skermanella TT6 skin isolate.</title>
        <authorList>
            <person name="Lee K."/>
            <person name="Ganzorig M."/>
        </authorList>
    </citation>
    <scope>NUCLEOTIDE SEQUENCE</scope>
    <source>
        <strain evidence="3">TT6</strain>
    </source>
</reference>
<dbReference type="InterPro" id="IPR001789">
    <property type="entry name" value="Sig_transdc_resp-reg_receiver"/>
</dbReference>
<feature type="domain" description="Response regulatory" evidence="2">
    <location>
        <begin position="11"/>
        <end position="120"/>
    </location>
</feature>
<dbReference type="SMART" id="SM00448">
    <property type="entry name" value="REC"/>
    <property type="match status" value="1"/>
</dbReference>
<evidence type="ECO:0000313" key="3">
    <source>
        <dbReference type="EMBL" id="QQP89897.1"/>
    </source>
</evidence>
<dbReference type="EMBL" id="CP067420">
    <property type="protein sequence ID" value="QQP89897.1"/>
    <property type="molecule type" value="Genomic_DNA"/>
</dbReference>
<evidence type="ECO:0000259" key="2">
    <source>
        <dbReference type="PROSITE" id="PS50110"/>
    </source>
</evidence>
<dbReference type="InterPro" id="IPR011006">
    <property type="entry name" value="CheY-like_superfamily"/>
</dbReference>